<feature type="domain" description="Rab-GAP TBC" evidence="4">
    <location>
        <begin position="53"/>
        <end position="355"/>
    </location>
</feature>
<protein>
    <recommendedName>
        <fullName evidence="4">Rab-GAP TBC domain-containing protein</fullName>
    </recommendedName>
</protein>
<evidence type="ECO:0000256" key="1">
    <source>
        <dbReference type="ARBA" id="ARBA00022468"/>
    </source>
</evidence>
<proteinExistence type="predicted"/>
<evidence type="ECO:0000259" key="4">
    <source>
        <dbReference type="PROSITE" id="PS50086"/>
    </source>
</evidence>
<dbReference type="PANTHER" id="PTHR20913">
    <property type="entry name" value="TBC1 DOMAIN FAMILY MEMBER 20/GTPASE"/>
    <property type="match status" value="1"/>
</dbReference>
<dbReference type="InterPro" id="IPR000195">
    <property type="entry name" value="Rab-GAP-TBC_dom"/>
</dbReference>
<feature type="region of interest" description="Disordered" evidence="2">
    <location>
        <begin position="1"/>
        <end position="22"/>
    </location>
</feature>
<dbReference type="GO" id="GO:0005789">
    <property type="term" value="C:endoplasmic reticulum membrane"/>
    <property type="evidence" value="ECO:0007669"/>
    <property type="project" value="TreeGrafter"/>
</dbReference>
<dbReference type="Pfam" id="PF00566">
    <property type="entry name" value="RabGAP-TBC"/>
    <property type="match status" value="1"/>
</dbReference>
<feature type="compositionally biased region" description="Low complexity" evidence="2">
    <location>
        <begin position="456"/>
        <end position="469"/>
    </location>
</feature>
<accession>A0A7S3P542</accession>
<dbReference type="Gene3D" id="1.10.472.80">
    <property type="entry name" value="Ypt/Rab-GAP domain of gyp1p, domain 3"/>
    <property type="match status" value="1"/>
</dbReference>
<evidence type="ECO:0000256" key="3">
    <source>
        <dbReference type="SAM" id="Phobius"/>
    </source>
</evidence>
<keyword evidence="1" id="KW-0343">GTPase activation</keyword>
<gene>
    <name evidence="5" type="ORF">ACOF00016_LOCUS5429</name>
</gene>
<feature type="transmembrane region" description="Helical" evidence="3">
    <location>
        <begin position="347"/>
        <end position="368"/>
    </location>
</feature>
<dbReference type="Gene3D" id="1.10.8.1310">
    <property type="match status" value="2"/>
</dbReference>
<dbReference type="GO" id="GO:0005096">
    <property type="term" value="F:GTPase activator activity"/>
    <property type="evidence" value="ECO:0007669"/>
    <property type="project" value="UniProtKB-KW"/>
</dbReference>
<reference evidence="5" key="1">
    <citation type="submission" date="2021-01" db="EMBL/GenBank/DDBJ databases">
        <authorList>
            <person name="Corre E."/>
            <person name="Pelletier E."/>
            <person name="Niang G."/>
            <person name="Scheremetjew M."/>
            <person name="Finn R."/>
            <person name="Kale V."/>
            <person name="Holt S."/>
            <person name="Cochrane G."/>
            <person name="Meng A."/>
            <person name="Brown T."/>
            <person name="Cohen L."/>
        </authorList>
    </citation>
    <scope>NUCLEOTIDE SEQUENCE</scope>
    <source>
        <strain evidence="5">CCMP127</strain>
    </source>
</reference>
<feature type="region of interest" description="Disordered" evidence="2">
    <location>
        <begin position="447"/>
        <end position="469"/>
    </location>
</feature>
<feature type="compositionally biased region" description="Low complexity" evidence="2">
    <location>
        <begin position="611"/>
        <end position="626"/>
    </location>
</feature>
<name>A0A7S3P542_9STRA</name>
<keyword evidence="3" id="KW-0472">Membrane</keyword>
<dbReference type="PANTHER" id="PTHR20913:SF7">
    <property type="entry name" value="RE60063P"/>
    <property type="match status" value="1"/>
</dbReference>
<evidence type="ECO:0000256" key="2">
    <source>
        <dbReference type="SAM" id="MobiDB-lite"/>
    </source>
</evidence>
<dbReference type="AlphaFoldDB" id="A0A7S3P542"/>
<feature type="compositionally biased region" description="Low complexity" evidence="2">
    <location>
        <begin position="1"/>
        <end position="16"/>
    </location>
</feature>
<feature type="transmembrane region" description="Helical" evidence="3">
    <location>
        <begin position="580"/>
        <end position="598"/>
    </location>
</feature>
<feature type="region of interest" description="Disordered" evidence="2">
    <location>
        <begin position="610"/>
        <end position="643"/>
    </location>
</feature>
<dbReference type="InterPro" id="IPR045913">
    <property type="entry name" value="TBC20/Gyp8-like"/>
</dbReference>
<dbReference type="InterPro" id="IPR035969">
    <property type="entry name" value="Rab-GAP_TBC_sf"/>
</dbReference>
<keyword evidence="3" id="KW-0812">Transmembrane</keyword>
<keyword evidence="3" id="KW-1133">Transmembrane helix</keyword>
<dbReference type="GO" id="GO:0006888">
    <property type="term" value="P:endoplasmic reticulum to Golgi vesicle-mediated transport"/>
    <property type="evidence" value="ECO:0007669"/>
    <property type="project" value="TreeGrafter"/>
</dbReference>
<feature type="region of interest" description="Disordered" evidence="2">
    <location>
        <begin position="680"/>
        <end position="705"/>
    </location>
</feature>
<dbReference type="SUPFAM" id="SSF47923">
    <property type="entry name" value="Ypt/Rab-GAP domain of gyp1p"/>
    <property type="match status" value="2"/>
</dbReference>
<organism evidence="5">
    <name type="scientific">Amphora coffeiformis</name>
    <dbReference type="NCBI Taxonomy" id="265554"/>
    <lineage>
        <taxon>Eukaryota</taxon>
        <taxon>Sar</taxon>
        <taxon>Stramenopiles</taxon>
        <taxon>Ochrophyta</taxon>
        <taxon>Bacillariophyta</taxon>
        <taxon>Bacillariophyceae</taxon>
        <taxon>Bacillariophycidae</taxon>
        <taxon>Thalassiophysales</taxon>
        <taxon>Catenulaceae</taxon>
        <taxon>Amphora</taxon>
    </lineage>
</organism>
<sequence>MVDTTTTTSVTTRSSSNNNHEDKKIQEIEEILLNPDGIDLWRLREACLTEGGLVHDSIRRRVWPLLVGLASSVPPYQPLGTNTRTLGGWNNNIRTLGVIDDDDDEDAKSSAEQYAAAQEPLHVAGHDSSFSTNMSLFSAEDNLSVADSHTTISHTNTRTRPMRYRRCQDHYQIDLDVARCTWHLLTGDQRAQRVQMEHKRNRQIARIIRRKQRRLGTFINLTLLQAEQEQLRYYQGYHDVACIFLTTLASGPALSPQNSLMAAPPALELPARVLYQVSQSHLRDYLKDNFVDLQTALRLTVFPMLAVLDPAVHDQLYAAEMQPFFCLSWVITWFAHEIRDSALVKRLFDAFLVGHPLLPLYVSIAMILHPINRRIVLDTEPDFAILHQTLRGLPRNSSMVGWKYRPGDGYVSDDEDDDDDDDDEEDAAVEARLDAAVDGDIHQLRSVLDKDGAPNAPTGATSSVSTGSTTAANASEFNARVPFQELMDMALGYMQAIPPRDLLSIAKRYYGKAHVKELLEETNTIELMGDVPLWSIQPTLATATPPKVVKRILRSKKESKAVLALGFGLSDLDRRRRKRIFWFGVVAVAVLAVAVAWLDASPFQRMQNMVGRSSGDSSSNASCPSGPDTPSVENSAPGEGRSVKNSIEYGEATVSVEGNVEPVMVSPQAFVSIRDLPPAQARKPDIHPVSSGAPPRTSPSTSENAESMLSSPLVQWLRNVSAQERLQKPMEDISTKLYGQLEQMVLLIKKSSSRPMIADGKKSPRVARKLKPLRNFLSKPIEEIWQDGQKIAHDQGELIMRWLHRPFYYGTSDPSRGKGKVRYY</sequence>
<dbReference type="PROSITE" id="PS50086">
    <property type="entry name" value="TBC_RABGAP"/>
    <property type="match status" value="1"/>
</dbReference>
<dbReference type="EMBL" id="HBIM01006381">
    <property type="protein sequence ID" value="CAE0407622.1"/>
    <property type="molecule type" value="Transcribed_RNA"/>
</dbReference>
<evidence type="ECO:0000313" key="5">
    <source>
        <dbReference type="EMBL" id="CAE0407622.1"/>
    </source>
</evidence>